<feature type="non-terminal residue" evidence="10">
    <location>
        <position position="159"/>
    </location>
</feature>
<proteinExistence type="inferred from homology"/>
<dbReference type="GO" id="GO:0006820">
    <property type="term" value="P:monoatomic anion transport"/>
    <property type="evidence" value="ECO:0007669"/>
    <property type="project" value="InterPro"/>
</dbReference>
<comment type="subcellular location">
    <subcellularLocation>
        <location evidence="1">Cell membrane</location>
        <topology evidence="1">Multi-pass membrane protein</topology>
    </subcellularLocation>
</comment>
<keyword evidence="4" id="KW-1003">Cell membrane</keyword>
<name>A0A8S3HFW8_9BILA</name>
<dbReference type="PANTHER" id="PTHR11453:SF36">
    <property type="entry name" value="ANION EXCHANGE PROTEIN"/>
    <property type="match status" value="1"/>
</dbReference>
<dbReference type="InterPro" id="IPR011531">
    <property type="entry name" value="HCO3_transpt-like_TM_dom"/>
</dbReference>
<dbReference type="PRINTS" id="PR01231">
    <property type="entry name" value="HCO3TRNSPORT"/>
</dbReference>
<dbReference type="Proteomes" id="UP000681720">
    <property type="component" value="Unassembled WGS sequence"/>
</dbReference>
<reference evidence="10" key="1">
    <citation type="submission" date="2021-02" db="EMBL/GenBank/DDBJ databases">
        <authorList>
            <person name="Nowell W R."/>
        </authorList>
    </citation>
    <scope>NUCLEOTIDE SEQUENCE</scope>
</reference>
<dbReference type="GO" id="GO:0051453">
    <property type="term" value="P:regulation of intracellular pH"/>
    <property type="evidence" value="ECO:0007669"/>
    <property type="project" value="TreeGrafter"/>
</dbReference>
<dbReference type="EMBL" id="CAJOBJ010330076">
    <property type="protein sequence ID" value="CAF5181341.1"/>
    <property type="molecule type" value="Genomic_DNA"/>
</dbReference>
<feature type="transmembrane region" description="Helical" evidence="8">
    <location>
        <begin position="40"/>
        <end position="62"/>
    </location>
</feature>
<dbReference type="FunFam" id="1.10.287.570:FF:000001">
    <property type="entry name" value="Anion exchange protein"/>
    <property type="match status" value="1"/>
</dbReference>
<dbReference type="GO" id="GO:0005452">
    <property type="term" value="F:solute:inorganic anion antiporter activity"/>
    <property type="evidence" value="ECO:0007669"/>
    <property type="project" value="InterPro"/>
</dbReference>
<keyword evidence="5 8" id="KW-0812">Transmembrane</keyword>
<dbReference type="PANTHER" id="PTHR11453">
    <property type="entry name" value="ANION EXCHANGE PROTEIN"/>
    <property type="match status" value="1"/>
</dbReference>
<gene>
    <name evidence="10" type="ORF">GIL414_LOCUS69420</name>
</gene>
<dbReference type="Pfam" id="PF00955">
    <property type="entry name" value="HCO3_cotransp"/>
    <property type="match status" value="1"/>
</dbReference>
<evidence type="ECO:0000256" key="2">
    <source>
        <dbReference type="ARBA" id="ARBA00010993"/>
    </source>
</evidence>
<feature type="non-terminal residue" evidence="10">
    <location>
        <position position="1"/>
    </location>
</feature>
<comment type="caution">
    <text evidence="10">The sequence shown here is derived from an EMBL/GenBank/DDBJ whole genome shotgun (WGS) entry which is preliminary data.</text>
</comment>
<keyword evidence="7 8" id="KW-0472">Membrane</keyword>
<evidence type="ECO:0000256" key="4">
    <source>
        <dbReference type="ARBA" id="ARBA00022475"/>
    </source>
</evidence>
<accession>A0A8S3HFW8</accession>
<keyword evidence="3" id="KW-0813">Transport</keyword>
<organism evidence="10 11">
    <name type="scientific">Rotaria magnacalcarata</name>
    <dbReference type="NCBI Taxonomy" id="392030"/>
    <lineage>
        <taxon>Eukaryota</taxon>
        <taxon>Metazoa</taxon>
        <taxon>Spiralia</taxon>
        <taxon>Gnathifera</taxon>
        <taxon>Rotifera</taxon>
        <taxon>Eurotatoria</taxon>
        <taxon>Bdelloidea</taxon>
        <taxon>Philodinida</taxon>
        <taxon>Philodinidae</taxon>
        <taxon>Rotaria</taxon>
    </lineage>
</organism>
<evidence type="ECO:0000259" key="9">
    <source>
        <dbReference type="Pfam" id="PF00955"/>
    </source>
</evidence>
<evidence type="ECO:0000256" key="1">
    <source>
        <dbReference type="ARBA" id="ARBA00004651"/>
    </source>
</evidence>
<dbReference type="GO" id="GO:0005886">
    <property type="term" value="C:plasma membrane"/>
    <property type="evidence" value="ECO:0007669"/>
    <property type="project" value="UniProtKB-SubCell"/>
</dbReference>
<keyword evidence="6 8" id="KW-1133">Transmembrane helix</keyword>
<evidence type="ECO:0000313" key="11">
    <source>
        <dbReference type="Proteomes" id="UP000681720"/>
    </source>
</evidence>
<dbReference type="AlphaFoldDB" id="A0A8S3HFW8"/>
<evidence type="ECO:0000256" key="7">
    <source>
        <dbReference type="ARBA" id="ARBA00023136"/>
    </source>
</evidence>
<protein>
    <recommendedName>
        <fullName evidence="9">Bicarbonate transporter-like transmembrane domain-containing protein</fullName>
    </recommendedName>
</protein>
<feature type="domain" description="Bicarbonate transporter-like transmembrane" evidence="9">
    <location>
        <begin position="16"/>
        <end position="159"/>
    </location>
</feature>
<dbReference type="InterPro" id="IPR003020">
    <property type="entry name" value="HCO3_transpt_euk"/>
</dbReference>
<evidence type="ECO:0000256" key="5">
    <source>
        <dbReference type="ARBA" id="ARBA00022692"/>
    </source>
</evidence>
<evidence type="ECO:0000256" key="6">
    <source>
        <dbReference type="ARBA" id="ARBA00022989"/>
    </source>
</evidence>
<evidence type="ECO:0000256" key="8">
    <source>
        <dbReference type="SAM" id="Phobius"/>
    </source>
</evidence>
<comment type="similarity">
    <text evidence="2">Belongs to the anion exchanger (TC 2.A.31) family.</text>
</comment>
<feature type="transmembrane region" description="Helical" evidence="8">
    <location>
        <begin position="130"/>
        <end position="152"/>
    </location>
</feature>
<feature type="transmembrane region" description="Helical" evidence="8">
    <location>
        <begin position="74"/>
        <end position="93"/>
    </location>
</feature>
<dbReference type="GO" id="GO:0008510">
    <property type="term" value="F:sodium:bicarbonate symporter activity"/>
    <property type="evidence" value="ECO:0007669"/>
    <property type="project" value="TreeGrafter"/>
</dbReference>
<dbReference type="Gene3D" id="1.10.287.570">
    <property type="entry name" value="Helical hairpin bin"/>
    <property type="match status" value="1"/>
</dbReference>
<evidence type="ECO:0000256" key="3">
    <source>
        <dbReference type="ARBA" id="ARBA00022448"/>
    </source>
</evidence>
<evidence type="ECO:0000313" key="10">
    <source>
        <dbReference type="EMBL" id="CAF5181341.1"/>
    </source>
</evidence>
<sequence length="159" mass="17611">IHHEYELDSSLVTTGRFCGGLINDLKRKIPFYLSDFTDAISFQSIAAIIFLYFACLSPIITFGGLLSKATDNNMAAIESLLSGAICGCLFHLFAGQPLAILGSTGPVLVFETIVNSYCSHHGIDYMNFRCWIGLWTTFILLVMVVTDASYLVKYITRFT</sequence>